<evidence type="ECO:0000256" key="2">
    <source>
        <dbReference type="ARBA" id="ARBA00023012"/>
    </source>
</evidence>
<dbReference type="Pfam" id="PF00072">
    <property type="entry name" value="Response_reg"/>
    <property type="match status" value="1"/>
</dbReference>
<dbReference type="Proteomes" id="UP001177003">
    <property type="component" value="Chromosome 8"/>
</dbReference>
<dbReference type="PROSITE" id="PS50110">
    <property type="entry name" value="RESPONSE_REGULATORY"/>
    <property type="match status" value="1"/>
</dbReference>
<evidence type="ECO:0000256" key="5">
    <source>
        <dbReference type="ARBA" id="ARBA00023242"/>
    </source>
</evidence>
<dbReference type="GO" id="GO:0009736">
    <property type="term" value="P:cytokinin-activated signaling pathway"/>
    <property type="evidence" value="ECO:0007669"/>
    <property type="project" value="InterPro"/>
</dbReference>
<dbReference type="GO" id="GO:0003677">
    <property type="term" value="F:DNA binding"/>
    <property type="evidence" value="ECO:0007669"/>
    <property type="project" value="InterPro"/>
</dbReference>
<evidence type="ECO:0000313" key="9">
    <source>
        <dbReference type="Proteomes" id="UP001177003"/>
    </source>
</evidence>
<evidence type="ECO:0000256" key="4">
    <source>
        <dbReference type="ARBA" id="ARBA00023163"/>
    </source>
</evidence>
<feature type="domain" description="Response regulatory" evidence="7">
    <location>
        <begin position="25"/>
        <end position="141"/>
    </location>
</feature>
<reference evidence="8" key="1">
    <citation type="submission" date="2023-04" db="EMBL/GenBank/DDBJ databases">
        <authorList>
            <person name="Vijverberg K."/>
            <person name="Xiong W."/>
            <person name="Schranz E."/>
        </authorList>
    </citation>
    <scope>NUCLEOTIDE SEQUENCE</scope>
</reference>
<dbReference type="PANTHER" id="PTHR43874">
    <property type="entry name" value="TWO-COMPONENT RESPONSE REGULATOR"/>
    <property type="match status" value="1"/>
</dbReference>
<dbReference type="AlphaFoldDB" id="A0AA35ZR53"/>
<evidence type="ECO:0000256" key="3">
    <source>
        <dbReference type="ARBA" id="ARBA00023015"/>
    </source>
</evidence>
<protein>
    <recommendedName>
        <fullName evidence="7">Response regulatory domain-containing protein</fullName>
    </recommendedName>
</protein>
<dbReference type="GO" id="GO:0000160">
    <property type="term" value="P:phosphorelay signal transduction system"/>
    <property type="evidence" value="ECO:0007669"/>
    <property type="project" value="UniProtKB-KW"/>
</dbReference>
<proteinExistence type="predicted"/>
<dbReference type="InterPro" id="IPR006447">
    <property type="entry name" value="Myb_dom_plants"/>
</dbReference>
<dbReference type="SMART" id="SM00448">
    <property type="entry name" value="REC"/>
    <property type="match status" value="1"/>
</dbReference>
<keyword evidence="6" id="KW-0597">Phosphoprotein</keyword>
<sequence>MPFFIKMTITTFDVTVVPKRFRDLRVLLIESEKSSLDQHAYMLSHNSYQVTTTSEVATGLLKILNGELYDCVLIDADISEMDMVDFLHQTFKHQPHLSIIMMASHNTHMRLLKEIVENEAVLYLPKPCGHKEICNIWKHVCRKIISFEGYNYSIEESPEGNQEPNIFKRVDQIIKQSTNLNPKFINNNLSSKGFTQEGLNINSLEYNDMFKRTNDQLVEDEKYYKKTFDTKKRISWTSVHHKKFAEATNTLGKQKADPSAILEVMNVSGLTRSQIASHLKKYQENQKSIKKPTLIPQKKKKVERYAYNICGQSTPTNDYESIPQSSNIQPPLTLNSIGMSYMTINNIKARLQRAPPLPIPQPKTTINNSYSDQSTDHSFCRTSLGETSKNITFGLVESCNGFIGQRNEVQMTRDTYESTTGLLKDGETIAMTTMDFGEVVAPVVATSSLTPLNYSGTSIEKSVSRMAPSYYGLGTGMQPLEGFALGGENYDLKMHKMSNVFGMINSIGGHTLASSNHNYLIHSQDLQGNNENLSPKFLRTPTDHDDVGEENIRQAQTLPPFNSLGLVDGIKRTTMESDMFADETQFYLDMTVNLLDELDDDLINGPW</sequence>
<dbReference type="NCBIfam" id="TIGR01557">
    <property type="entry name" value="myb_SHAQKYF"/>
    <property type="match status" value="1"/>
</dbReference>
<evidence type="ECO:0000259" key="7">
    <source>
        <dbReference type="PROSITE" id="PS50110"/>
    </source>
</evidence>
<dbReference type="InterPro" id="IPR009057">
    <property type="entry name" value="Homeodomain-like_sf"/>
</dbReference>
<feature type="modified residue" description="4-aspartylphosphate" evidence="6">
    <location>
        <position position="75"/>
    </location>
</feature>
<comment type="subcellular location">
    <subcellularLocation>
        <location evidence="1">Nucleus</location>
    </subcellularLocation>
</comment>
<dbReference type="SUPFAM" id="SSF46689">
    <property type="entry name" value="Homeodomain-like"/>
    <property type="match status" value="1"/>
</dbReference>
<evidence type="ECO:0000256" key="6">
    <source>
        <dbReference type="PROSITE-ProRule" id="PRU00169"/>
    </source>
</evidence>
<keyword evidence="2" id="KW-0902">Two-component regulatory system</keyword>
<accession>A0AA35ZR53</accession>
<dbReference type="EMBL" id="OX465084">
    <property type="protein sequence ID" value="CAI9296808.1"/>
    <property type="molecule type" value="Genomic_DNA"/>
</dbReference>
<dbReference type="PANTHER" id="PTHR43874:SF7">
    <property type="entry name" value="TWO-COMPONENT RESPONSE REGULATOR ARR10"/>
    <property type="match status" value="1"/>
</dbReference>
<keyword evidence="3" id="KW-0805">Transcription regulation</keyword>
<dbReference type="InterPro" id="IPR001789">
    <property type="entry name" value="Sig_transdc_resp-reg_receiver"/>
</dbReference>
<keyword evidence="9" id="KW-1185">Reference proteome</keyword>
<name>A0AA35ZR53_LACSI</name>
<dbReference type="FunFam" id="1.10.10.60:FF:000007">
    <property type="entry name" value="Two-component response regulator"/>
    <property type="match status" value="1"/>
</dbReference>
<gene>
    <name evidence="8" type="ORF">LSALG_LOCUS35654</name>
</gene>
<dbReference type="Gene3D" id="1.10.10.60">
    <property type="entry name" value="Homeodomain-like"/>
    <property type="match status" value="1"/>
</dbReference>
<keyword evidence="4" id="KW-0804">Transcription</keyword>
<dbReference type="GO" id="GO:0005634">
    <property type="term" value="C:nucleus"/>
    <property type="evidence" value="ECO:0007669"/>
    <property type="project" value="UniProtKB-SubCell"/>
</dbReference>
<dbReference type="InterPro" id="IPR045279">
    <property type="entry name" value="ARR-like"/>
</dbReference>
<keyword evidence="5" id="KW-0539">Nucleus</keyword>
<dbReference type="Gene3D" id="3.40.50.2300">
    <property type="match status" value="1"/>
</dbReference>
<evidence type="ECO:0000313" key="8">
    <source>
        <dbReference type="EMBL" id="CAI9296808.1"/>
    </source>
</evidence>
<dbReference type="SUPFAM" id="SSF52172">
    <property type="entry name" value="CheY-like"/>
    <property type="match status" value="1"/>
</dbReference>
<evidence type="ECO:0000256" key="1">
    <source>
        <dbReference type="ARBA" id="ARBA00004123"/>
    </source>
</evidence>
<dbReference type="InterPro" id="IPR011006">
    <property type="entry name" value="CheY-like_superfamily"/>
</dbReference>
<organism evidence="8 9">
    <name type="scientific">Lactuca saligna</name>
    <name type="common">Willowleaf lettuce</name>
    <dbReference type="NCBI Taxonomy" id="75948"/>
    <lineage>
        <taxon>Eukaryota</taxon>
        <taxon>Viridiplantae</taxon>
        <taxon>Streptophyta</taxon>
        <taxon>Embryophyta</taxon>
        <taxon>Tracheophyta</taxon>
        <taxon>Spermatophyta</taxon>
        <taxon>Magnoliopsida</taxon>
        <taxon>eudicotyledons</taxon>
        <taxon>Gunneridae</taxon>
        <taxon>Pentapetalae</taxon>
        <taxon>asterids</taxon>
        <taxon>campanulids</taxon>
        <taxon>Asterales</taxon>
        <taxon>Asteraceae</taxon>
        <taxon>Cichorioideae</taxon>
        <taxon>Cichorieae</taxon>
        <taxon>Lactucinae</taxon>
        <taxon>Lactuca</taxon>
    </lineage>
</organism>